<keyword evidence="2" id="KW-0677">Repeat</keyword>
<feature type="domain" description="C2H2-type" evidence="7">
    <location>
        <begin position="315"/>
        <end position="343"/>
    </location>
</feature>
<evidence type="ECO:0000256" key="2">
    <source>
        <dbReference type="ARBA" id="ARBA00022737"/>
    </source>
</evidence>
<evidence type="ECO:0000256" key="4">
    <source>
        <dbReference type="ARBA" id="ARBA00022833"/>
    </source>
</evidence>
<keyword evidence="4" id="KW-0862">Zinc</keyword>
<evidence type="ECO:0000259" key="7">
    <source>
        <dbReference type="PROSITE" id="PS50157"/>
    </source>
</evidence>
<dbReference type="OrthoDB" id="2687452at2759"/>
<feature type="domain" description="C2H2-type" evidence="7">
    <location>
        <begin position="343"/>
        <end position="371"/>
    </location>
</feature>
<sequence length="553" mass="64229">MKIEAVRRWKAKERKFNRQYKLKTIKKTQNSRDLKGKFVFLLSKTNLCAVLKFISKTVCVTETLLVIDEIFLNQISPKYVIPHSRHKKLLEKSEVKVTKQFRICCEKIFKKSNWVTRKKDKVLQDEKVVDTPQKTEQVVPQQEELKKITPIKILSCNFCNQKFLKRELLDEHVSKCHFFNDDESSDSDSELHIDGNVEFILGEDNQIFSTPTPKKSAREFKCLQCSALCGTEESLLAHIERTHPCSSSSTSQNLRVYDIDGNANNNKPTQSLDRKRSLSSASSFSSISNNSVAKSPENEHKIKYQRFDSNLKSDFTCKMCSTNFKERTFLNRHMTNMHLSKVYKCYKCNVPFNKKLQLTKHLHAAHLRYKNEDGFISSISNLETVGYFQCCFCKYSSKLRSKVAEHMTNEHYEDFEKGGGHEDSISSSPDSLEELLLPETRALRDNDDLYEEDLLQEMEPRKNNTLKKMKKPTNDPSFRFRCARCQKRFSRSSWLKKHPCAGVGAKIKSEPEQEAKKPRLSYLVNGFLRCNDKSCSKVFTDRNLYDHHVKTAH</sequence>
<dbReference type="PANTHER" id="PTHR24379:SF121">
    <property type="entry name" value="C2H2-TYPE DOMAIN-CONTAINING PROTEIN"/>
    <property type="match status" value="1"/>
</dbReference>
<feature type="region of interest" description="Disordered" evidence="6">
    <location>
        <begin position="258"/>
        <end position="277"/>
    </location>
</feature>
<reference evidence="8" key="1">
    <citation type="submission" date="2022-01" db="EMBL/GenBank/DDBJ databases">
        <authorList>
            <person name="King R."/>
        </authorList>
    </citation>
    <scope>NUCLEOTIDE SEQUENCE</scope>
</reference>
<evidence type="ECO:0000256" key="5">
    <source>
        <dbReference type="PROSITE-ProRule" id="PRU00042"/>
    </source>
</evidence>
<dbReference type="InterPro" id="IPR036236">
    <property type="entry name" value="Znf_C2H2_sf"/>
</dbReference>
<protein>
    <recommendedName>
        <fullName evidence="7">C2H2-type domain-containing protein</fullName>
    </recommendedName>
</protein>
<evidence type="ECO:0000256" key="6">
    <source>
        <dbReference type="SAM" id="MobiDB-lite"/>
    </source>
</evidence>
<gene>
    <name evidence="8" type="ORF">CHIRRI_LOCUS7847</name>
</gene>
<organism evidence="8 9">
    <name type="scientific">Chironomus riparius</name>
    <dbReference type="NCBI Taxonomy" id="315576"/>
    <lineage>
        <taxon>Eukaryota</taxon>
        <taxon>Metazoa</taxon>
        <taxon>Ecdysozoa</taxon>
        <taxon>Arthropoda</taxon>
        <taxon>Hexapoda</taxon>
        <taxon>Insecta</taxon>
        <taxon>Pterygota</taxon>
        <taxon>Neoptera</taxon>
        <taxon>Endopterygota</taxon>
        <taxon>Diptera</taxon>
        <taxon>Nematocera</taxon>
        <taxon>Chironomoidea</taxon>
        <taxon>Chironomidae</taxon>
        <taxon>Chironominae</taxon>
        <taxon>Chironomus</taxon>
    </lineage>
</organism>
<feature type="domain" description="C2H2-type" evidence="7">
    <location>
        <begin position="480"/>
        <end position="507"/>
    </location>
</feature>
<evidence type="ECO:0000313" key="9">
    <source>
        <dbReference type="Proteomes" id="UP001153620"/>
    </source>
</evidence>
<dbReference type="PROSITE" id="PS00028">
    <property type="entry name" value="ZINC_FINGER_C2H2_1"/>
    <property type="match status" value="5"/>
</dbReference>
<dbReference type="PROSITE" id="PS50157">
    <property type="entry name" value="ZINC_FINGER_C2H2_2"/>
    <property type="match status" value="4"/>
</dbReference>
<dbReference type="EMBL" id="OU895878">
    <property type="protein sequence ID" value="CAG9804970.1"/>
    <property type="molecule type" value="Genomic_DNA"/>
</dbReference>
<evidence type="ECO:0000256" key="1">
    <source>
        <dbReference type="ARBA" id="ARBA00022723"/>
    </source>
</evidence>
<dbReference type="InterPro" id="IPR013087">
    <property type="entry name" value="Znf_C2H2_type"/>
</dbReference>
<evidence type="ECO:0000256" key="3">
    <source>
        <dbReference type="ARBA" id="ARBA00022771"/>
    </source>
</evidence>
<keyword evidence="3 5" id="KW-0863">Zinc-finger</keyword>
<accession>A0A9N9RX47</accession>
<feature type="domain" description="C2H2-type" evidence="7">
    <location>
        <begin position="528"/>
        <end position="553"/>
    </location>
</feature>
<dbReference type="GO" id="GO:0008270">
    <property type="term" value="F:zinc ion binding"/>
    <property type="evidence" value="ECO:0007669"/>
    <property type="project" value="UniProtKB-KW"/>
</dbReference>
<evidence type="ECO:0000313" key="8">
    <source>
        <dbReference type="EMBL" id="CAG9804970.1"/>
    </source>
</evidence>
<name>A0A9N9RX47_9DIPT</name>
<dbReference type="Proteomes" id="UP001153620">
    <property type="component" value="Chromosome 2"/>
</dbReference>
<proteinExistence type="predicted"/>
<reference evidence="8" key="2">
    <citation type="submission" date="2022-10" db="EMBL/GenBank/DDBJ databases">
        <authorList>
            <consortium name="ENA_rothamsted_submissions"/>
            <consortium name="culmorum"/>
            <person name="King R."/>
        </authorList>
    </citation>
    <scope>NUCLEOTIDE SEQUENCE</scope>
</reference>
<dbReference type="Gene3D" id="3.30.160.60">
    <property type="entry name" value="Classic Zinc Finger"/>
    <property type="match status" value="1"/>
</dbReference>
<dbReference type="SMART" id="SM00355">
    <property type="entry name" value="ZnF_C2H2"/>
    <property type="match status" value="6"/>
</dbReference>
<dbReference type="AlphaFoldDB" id="A0A9N9RX47"/>
<keyword evidence="9" id="KW-1185">Reference proteome</keyword>
<dbReference type="PANTHER" id="PTHR24379">
    <property type="entry name" value="KRAB AND ZINC FINGER DOMAIN-CONTAINING"/>
    <property type="match status" value="1"/>
</dbReference>
<keyword evidence="1" id="KW-0479">Metal-binding</keyword>
<dbReference type="SUPFAM" id="SSF57667">
    <property type="entry name" value="beta-beta-alpha zinc fingers"/>
    <property type="match status" value="1"/>
</dbReference>